<evidence type="ECO:0000256" key="1">
    <source>
        <dbReference type="ARBA" id="ARBA00023002"/>
    </source>
</evidence>
<reference evidence="3" key="1">
    <citation type="submission" date="2019-08" db="EMBL/GenBank/DDBJ databases">
        <authorList>
            <person name="Kucharzyk K."/>
            <person name="Murdoch R.W."/>
            <person name="Higgins S."/>
            <person name="Loffler F."/>
        </authorList>
    </citation>
    <scope>NUCLEOTIDE SEQUENCE</scope>
</reference>
<dbReference type="PANTHER" id="PTHR42730">
    <property type="entry name" value="2-OXOGLUTARATE SYNTHASE SUBUNIT KORC"/>
    <property type="match status" value="1"/>
</dbReference>
<name>A0A645B9J6_9ZZZZ</name>
<proteinExistence type="predicted"/>
<dbReference type="InterPro" id="IPR052554">
    <property type="entry name" value="2-oxoglutarate_synth_KorC"/>
</dbReference>
<dbReference type="AlphaFoldDB" id="A0A645B9J6"/>
<gene>
    <name evidence="3" type="ORF">SDC9_108961</name>
</gene>
<dbReference type="PANTHER" id="PTHR42730:SF1">
    <property type="entry name" value="2-OXOGLUTARATE SYNTHASE SUBUNIT KORC"/>
    <property type="match status" value="1"/>
</dbReference>
<dbReference type="SUPFAM" id="SSF53323">
    <property type="entry name" value="Pyruvate-ferredoxin oxidoreductase, PFOR, domain III"/>
    <property type="match status" value="1"/>
</dbReference>
<evidence type="ECO:0000313" key="3">
    <source>
        <dbReference type="EMBL" id="MPM62095.1"/>
    </source>
</evidence>
<dbReference type="InterPro" id="IPR019752">
    <property type="entry name" value="Pyrv/ketoisovalerate_OxRed_cat"/>
</dbReference>
<comment type="caution">
    <text evidence="3">The sequence shown here is derived from an EMBL/GenBank/DDBJ whole genome shotgun (WGS) entry which is preliminary data.</text>
</comment>
<evidence type="ECO:0000259" key="2">
    <source>
        <dbReference type="Pfam" id="PF01558"/>
    </source>
</evidence>
<dbReference type="GO" id="GO:0016903">
    <property type="term" value="F:oxidoreductase activity, acting on the aldehyde or oxo group of donors"/>
    <property type="evidence" value="ECO:0007669"/>
    <property type="project" value="InterPro"/>
</dbReference>
<feature type="domain" description="Pyruvate/ketoisovalerate oxidoreductase catalytic" evidence="2">
    <location>
        <begin position="11"/>
        <end position="173"/>
    </location>
</feature>
<sequence length="175" mass="18733">MKTEIVLSGVGGQGLISTGEILGQAASIYENLNATMTASYGSETRGTFTKTDIIISDGQIGYPNVEQPDVILCLAQVAYDKYVDKFKADTKVFFDTDMVQKAPDAKGEHIGFPFRSMSIELGSIQVANMIALGSILKQTGILKKASVMEAICARFTGKDKVIALNDKALDLGLSL</sequence>
<dbReference type="Pfam" id="PF01558">
    <property type="entry name" value="POR"/>
    <property type="match status" value="1"/>
</dbReference>
<protein>
    <recommendedName>
        <fullName evidence="2">Pyruvate/ketoisovalerate oxidoreductase catalytic domain-containing protein</fullName>
    </recommendedName>
</protein>
<dbReference type="InterPro" id="IPR002869">
    <property type="entry name" value="Pyrv_flavodox_OxRed_cen"/>
</dbReference>
<organism evidence="3">
    <name type="scientific">bioreactor metagenome</name>
    <dbReference type="NCBI Taxonomy" id="1076179"/>
    <lineage>
        <taxon>unclassified sequences</taxon>
        <taxon>metagenomes</taxon>
        <taxon>ecological metagenomes</taxon>
    </lineage>
</organism>
<accession>A0A645B9J6</accession>
<keyword evidence="1" id="KW-0560">Oxidoreductase</keyword>
<dbReference type="Gene3D" id="3.40.920.10">
    <property type="entry name" value="Pyruvate-ferredoxin oxidoreductase, PFOR, domain III"/>
    <property type="match status" value="1"/>
</dbReference>
<dbReference type="EMBL" id="VSSQ01018684">
    <property type="protein sequence ID" value="MPM62095.1"/>
    <property type="molecule type" value="Genomic_DNA"/>
</dbReference>